<dbReference type="InterPro" id="IPR038765">
    <property type="entry name" value="Papain-like_cys_pep_sf"/>
</dbReference>
<dbReference type="PANTHER" id="PTHR47053">
    <property type="entry name" value="MUREIN DD-ENDOPEPTIDASE MEPH-RELATED"/>
    <property type="match status" value="1"/>
</dbReference>
<evidence type="ECO:0000256" key="2">
    <source>
        <dbReference type="ARBA" id="ARBA00022670"/>
    </source>
</evidence>
<reference evidence="7" key="1">
    <citation type="submission" date="2018-03" db="EMBL/GenBank/DDBJ databases">
        <authorList>
            <person name="Nunes O.C."/>
            <person name="Lopes A.R."/>
            <person name="Froufe H."/>
            <person name="Munoz-Merida A."/>
            <person name="Barroso C."/>
            <person name="Egas C."/>
        </authorList>
    </citation>
    <scope>NUCLEOTIDE SEQUENCE</scope>
    <source>
        <strain evidence="7">ON4</strain>
    </source>
</reference>
<organism evidence="7 8">
    <name type="scientific">Gulosibacter molinativorax</name>
    <dbReference type="NCBI Taxonomy" id="256821"/>
    <lineage>
        <taxon>Bacteria</taxon>
        <taxon>Bacillati</taxon>
        <taxon>Actinomycetota</taxon>
        <taxon>Actinomycetes</taxon>
        <taxon>Micrococcales</taxon>
        <taxon>Microbacteriaceae</taxon>
        <taxon>Gulosibacter</taxon>
    </lineage>
</organism>
<evidence type="ECO:0000256" key="3">
    <source>
        <dbReference type="ARBA" id="ARBA00022801"/>
    </source>
</evidence>
<proteinExistence type="inferred from homology"/>
<accession>A0ABT7CB53</accession>
<dbReference type="Gene3D" id="3.90.1720.10">
    <property type="entry name" value="endopeptidase domain like (from Nostoc punctiforme)"/>
    <property type="match status" value="1"/>
</dbReference>
<comment type="caution">
    <text evidence="7">The sequence shown here is derived from an EMBL/GenBank/DDBJ whole genome shotgun (WGS) entry which is preliminary data.</text>
</comment>
<reference evidence="7" key="2">
    <citation type="journal article" date="2022" name="Sci. Rep.">
        <title>In silico prediction of the enzymes involved in the degradation of the herbicide molinate by Gulosibacter molinativorax ON4T.</title>
        <authorList>
            <person name="Lopes A.R."/>
            <person name="Bunin E."/>
            <person name="Viana A.T."/>
            <person name="Froufe H."/>
            <person name="Munoz-Merida A."/>
            <person name="Pinho D."/>
            <person name="Figueiredo J."/>
            <person name="Barroso C."/>
            <person name="Vaz-Moreira I."/>
            <person name="Bellanger X."/>
            <person name="Egas C."/>
            <person name="Nunes O.C."/>
        </authorList>
    </citation>
    <scope>NUCLEOTIDE SEQUENCE</scope>
    <source>
        <strain evidence="7">ON4</strain>
    </source>
</reference>
<dbReference type="InterPro" id="IPR051202">
    <property type="entry name" value="Peptidase_C40"/>
</dbReference>
<evidence type="ECO:0000313" key="8">
    <source>
        <dbReference type="Proteomes" id="UP001170379"/>
    </source>
</evidence>
<name>A0ABT7CB53_9MICO</name>
<feature type="region of interest" description="Disordered" evidence="5">
    <location>
        <begin position="142"/>
        <end position="165"/>
    </location>
</feature>
<feature type="compositionally biased region" description="Low complexity" evidence="5">
    <location>
        <begin position="205"/>
        <end position="242"/>
    </location>
</feature>
<dbReference type="InterPro" id="IPR000064">
    <property type="entry name" value="NLP_P60_dom"/>
</dbReference>
<keyword evidence="4" id="KW-0788">Thiol protease</keyword>
<evidence type="ECO:0000256" key="4">
    <source>
        <dbReference type="ARBA" id="ARBA00022807"/>
    </source>
</evidence>
<keyword evidence="3" id="KW-0378">Hydrolase</keyword>
<comment type="similarity">
    <text evidence="1">Belongs to the peptidase C40 family.</text>
</comment>
<dbReference type="Pfam" id="PF00877">
    <property type="entry name" value="NLPC_P60"/>
    <property type="match status" value="1"/>
</dbReference>
<dbReference type="EMBL" id="PXVD01000019">
    <property type="protein sequence ID" value="MDJ1372044.1"/>
    <property type="molecule type" value="Genomic_DNA"/>
</dbReference>
<evidence type="ECO:0000256" key="1">
    <source>
        <dbReference type="ARBA" id="ARBA00007074"/>
    </source>
</evidence>
<feature type="region of interest" description="Disordered" evidence="5">
    <location>
        <begin position="196"/>
        <end position="242"/>
    </location>
</feature>
<dbReference type="SUPFAM" id="SSF54001">
    <property type="entry name" value="Cysteine proteinases"/>
    <property type="match status" value="1"/>
</dbReference>
<keyword evidence="8" id="KW-1185">Reference proteome</keyword>
<evidence type="ECO:0000256" key="5">
    <source>
        <dbReference type="SAM" id="MobiDB-lite"/>
    </source>
</evidence>
<dbReference type="RefSeq" id="WP_051267021.1">
    <property type="nucleotide sequence ID" value="NZ_CP028426.1"/>
</dbReference>
<feature type="domain" description="NlpC/P60" evidence="6">
    <location>
        <begin position="242"/>
        <end position="353"/>
    </location>
</feature>
<dbReference type="PROSITE" id="PS51935">
    <property type="entry name" value="NLPC_P60"/>
    <property type="match status" value="1"/>
</dbReference>
<gene>
    <name evidence="7" type="ORF">C7K25_11805</name>
</gene>
<evidence type="ECO:0000259" key="6">
    <source>
        <dbReference type="PROSITE" id="PS51935"/>
    </source>
</evidence>
<keyword evidence="2" id="KW-0645">Protease</keyword>
<sequence length="353" mass="35975">MENTTLTATAPLTRRQAREIERRTGVRPVAGIVPSVETKDTGEIARYEMDALVSVLPTELVNRIAAPMADEAVAVPAAFDARGLSVRADRPPVLIAQRRRRVAGGFAAAASVTAIAAAALTTVGGQGASVAAEEHQANLLSATADDTASQPAETAAEEAPAEVVTPAPIEVDAQSTTIQSFDASVVQAAATEVVVETPVEEEVAPSDSGAADASSESSSSESNSSSESSSSATTASYSAPTSAVGANVAETAQNYIGTGIYQFGGNTPAGWDCSGFTQWVFAQHGISLPHSVGGQSSLGTVVSDPQPGDLVIFGGYHVGIYVGNGQMVDSPDVGRSIEIGGLDAGSSYYFVRI</sequence>
<protein>
    <submittedName>
        <fullName evidence="7">NlpC/P60 family protein</fullName>
    </submittedName>
</protein>
<dbReference type="PANTHER" id="PTHR47053:SF1">
    <property type="entry name" value="MUREIN DD-ENDOPEPTIDASE MEPH-RELATED"/>
    <property type="match status" value="1"/>
</dbReference>
<dbReference type="Proteomes" id="UP001170379">
    <property type="component" value="Unassembled WGS sequence"/>
</dbReference>
<evidence type="ECO:0000313" key="7">
    <source>
        <dbReference type="EMBL" id="MDJ1372044.1"/>
    </source>
</evidence>